<keyword evidence="6" id="KW-0269">Exonuclease</keyword>
<comment type="caution">
    <text evidence="6">The sequence shown here is derived from an EMBL/GenBank/DDBJ whole genome shotgun (WGS) entry which is preliminary data.</text>
</comment>
<dbReference type="InterPro" id="IPR011335">
    <property type="entry name" value="Restrct_endonuc-II-like"/>
</dbReference>
<protein>
    <submittedName>
        <fullName evidence="6">RecB family exonuclease</fullName>
    </submittedName>
</protein>
<evidence type="ECO:0000259" key="5">
    <source>
        <dbReference type="Pfam" id="PF12705"/>
    </source>
</evidence>
<feature type="region of interest" description="Disordered" evidence="4">
    <location>
        <begin position="321"/>
        <end position="353"/>
    </location>
</feature>
<dbReference type="RefSeq" id="WP_344540803.1">
    <property type="nucleotide sequence ID" value="NZ_BAAATD010000003.1"/>
</dbReference>
<dbReference type="EMBL" id="BAAATD010000003">
    <property type="protein sequence ID" value="GAA2592106.1"/>
    <property type="molecule type" value="Genomic_DNA"/>
</dbReference>
<feature type="domain" description="PD-(D/E)XK endonuclease-like" evidence="5">
    <location>
        <begin position="161"/>
        <end position="320"/>
    </location>
</feature>
<dbReference type="Proteomes" id="UP001501509">
    <property type="component" value="Unassembled WGS sequence"/>
</dbReference>
<feature type="region of interest" description="Disordered" evidence="4">
    <location>
        <begin position="1"/>
        <end position="30"/>
    </location>
</feature>
<keyword evidence="7" id="KW-1185">Reference proteome</keyword>
<dbReference type="InterPro" id="IPR038726">
    <property type="entry name" value="PDDEXK_AddAB-type"/>
</dbReference>
<keyword evidence="6" id="KW-0540">Nuclease</keyword>
<feature type="compositionally biased region" description="Low complexity" evidence="4">
    <location>
        <begin position="112"/>
        <end position="127"/>
    </location>
</feature>
<dbReference type="Pfam" id="PF12705">
    <property type="entry name" value="PDDEXK_1"/>
    <property type="match status" value="2"/>
</dbReference>
<dbReference type="GO" id="GO:0004527">
    <property type="term" value="F:exonuclease activity"/>
    <property type="evidence" value="ECO:0007669"/>
    <property type="project" value="UniProtKB-KW"/>
</dbReference>
<keyword evidence="3" id="KW-0234">DNA repair</keyword>
<feature type="domain" description="PD-(D/E)XK endonuclease-like" evidence="5">
    <location>
        <begin position="27"/>
        <end position="104"/>
    </location>
</feature>
<feature type="compositionally biased region" description="Basic and acidic residues" evidence="4">
    <location>
        <begin position="344"/>
        <end position="353"/>
    </location>
</feature>
<keyword evidence="6" id="KW-0378">Hydrolase</keyword>
<name>A0ABP6BY92_9ACTN</name>
<accession>A0ABP6BY92</accession>
<keyword evidence="2" id="KW-0067">ATP-binding</keyword>
<dbReference type="SUPFAM" id="SSF52980">
    <property type="entry name" value="Restriction endonuclease-like"/>
    <property type="match status" value="1"/>
</dbReference>
<keyword evidence="1" id="KW-0227">DNA damage</keyword>
<reference evidence="7" key="1">
    <citation type="journal article" date="2019" name="Int. J. Syst. Evol. Microbiol.">
        <title>The Global Catalogue of Microorganisms (GCM) 10K type strain sequencing project: providing services to taxonomists for standard genome sequencing and annotation.</title>
        <authorList>
            <consortium name="The Broad Institute Genomics Platform"/>
            <consortium name="The Broad Institute Genome Sequencing Center for Infectious Disease"/>
            <person name="Wu L."/>
            <person name="Ma J."/>
        </authorList>
    </citation>
    <scope>NUCLEOTIDE SEQUENCE [LARGE SCALE GENOMIC DNA]</scope>
    <source>
        <strain evidence="7">JCM 6833</strain>
    </source>
</reference>
<evidence type="ECO:0000256" key="3">
    <source>
        <dbReference type="ARBA" id="ARBA00023204"/>
    </source>
</evidence>
<gene>
    <name evidence="6" type="ORF">GCM10010411_26360</name>
</gene>
<evidence type="ECO:0000313" key="7">
    <source>
        <dbReference type="Proteomes" id="UP001501509"/>
    </source>
</evidence>
<evidence type="ECO:0000256" key="4">
    <source>
        <dbReference type="SAM" id="MobiDB-lite"/>
    </source>
</evidence>
<evidence type="ECO:0000256" key="1">
    <source>
        <dbReference type="ARBA" id="ARBA00022763"/>
    </source>
</evidence>
<feature type="region of interest" description="Disordered" evidence="4">
    <location>
        <begin position="112"/>
        <end position="157"/>
    </location>
</feature>
<dbReference type="Gene3D" id="3.90.320.10">
    <property type="match status" value="1"/>
</dbReference>
<feature type="compositionally biased region" description="Gly residues" evidence="4">
    <location>
        <begin position="128"/>
        <end position="148"/>
    </location>
</feature>
<dbReference type="InterPro" id="IPR011604">
    <property type="entry name" value="PDDEXK-like_dom_sf"/>
</dbReference>
<keyword evidence="2" id="KW-0347">Helicase</keyword>
<sequence>MTTTEAAGSPDTVPGPGASDGPQVIGSLSPSRAGDFMTCPLLYRFRVIDRIPERPSPAAVRGTLVHAVLERLYDLPREQRTPPAALDLLAPQWERLRAEEPELARLFAAAGERPAGQDAAGAQDAADGPGGEAGPGGESGQDGAGAGEGDSADTGAAAAVEREWFEQARQMVERYFTLEDPRRLEPAERELFVETVLASGLKLRGYIDRVDVAPSGDVRIVDYKTGTAPRADFEARALFQMKFYALVLWRLQGRVPRLLQLMYLGNGEVLRYEPDEADLRATERKVEALWAAIRRATETGEWRHRTSRLCDWCDHKERCPGWGGTPPPLPEAPVDRPSPADLEVSAHGRGDDL</sequence>
<organism evidence="6 7">
    <name type="scientific">Actinomadura fulvescens</name>
    <dbReference type="NCBI Taxonomy" id="46160"/>
    <lineage>
        <taxon>Bacteria</taxon>
        <taxon>Bacillati</taxon>
        <taxon>Actinomycetota</taxon>
        <taxon>Actinomycetes</taxon>
        <taxon>Streptosporangiales</taxon>
        <taxon>Thermomonosporaceae</taxon>
        <taxon>Actinomadura</taxon>
    </lineage>
</organism>
<evidence type="ECO:0000256" key="2">
    <source>
        <dbReference type="ARBA" id="ARBA00022806"/>
    </source>
</evidence>
<evidence type="ECO:0000313" key="6">
    <source>
        <dbReference type="EMBL" id="GAA2592106.1"/>
    </source>
</evidence>
<keyword evidence="2" id="KW-0547">Nucleotide-binding</keyword>
<proteinExistence type="predicted"/>